<protein>
    <submittedName>
        <fullName evidence="2">Diguanylate cyclase</fullName>
    </submittedName>
</protein>
<dbReference type="eggNOG" id="COG2199">
    <property type="taxonomic scope" value="Bacteria"/>
</dbReference>
<organism evidence="2 3">
    <name type="scientific">Kosmotoga olearia (strain ATCC BAA-1733 / DSM 21960 / TBF 19.5.1)</name>
    <dbReference type="NCBI Taxonomy" id="521045"/>
    <lineage>
        <taxon>Bacteria</taxon>
        <taxon>Thermotogati</taxon>
        <taxon>Thermotogota</taxon>
        <taxon>Thermotogae</taxon>
        <taxon>Kosmotogales</taxon>
        <taxon>Kosmotogaceae</taxon>
        <taxon>Kosmotoga</taxon>
    </lineage>
</organism>
<dbReference type="SUPFAM" id="SSF55073">
    <property type="entry name" value="Nucleotide cyclase"/>
    <property type="match status" value="1"/>
</dbReference>
<evidence type="ECO:0000313" key="2">
    <source>
        <dbReference type="EMBL" id="ACR79814.1"/>
    </source>
</evidence>
<name>C5CI35_KOSOT</name>
<evidence type="ECO:0000313" key="3">
    <source>
        <dbReference type="Proteomes" id="UP000002382"/>
    </source>
</evidence>
<dbReference type="InterPro" id="IPR000160">
    <property type="entry name" value="GGDEF_dom"/>
</dbReference>
<dbReference type="KEGG" id="kol:Kole_1112"/>
<dbReference type="Pfam" id="PF00990">
    <property type="entry name" value="GGDEF"/>
    <property type="match status" value="1"/>
</dbReference>
<dbReference type="Proteomes" id="UP000002382">
    <property type="component" value="Chromosome"/>
</dbReference>
<dbReference type="PROSITE" id="PS50887">
    <property type="entry name" value="GGDEF"/>
    <property type="match status" value="1"/>
</dbReference>
<reference evidence="2 3" key="2">
    <citation type="journal article" date="2011" name="J. Bacteriol.">
        <title>Genome Sequence of Kosmotoga olearia Strain TBF 19.5.1, a Thermophilic Bacterium with a Wide Growth Temperature Range, Isolated from the Troll B Oil Platform in the North Sea.</title>
        <authorList>
            <person name="Swithers K.S."/>
            <person name="Dipippo J.L."/>
            <person name="Bruce D.C."/>
            <person name="Detter C."/>
            <person name="Tapia R."/>
            <person name="Han S."/>
            <person name="Goodwin L.A."/>
            <person name="Han J."/>
            <person name="Woyke T."/>
            <person name="Pitluck S."/>
            <person name="Pennacchio L."/>
            <person name="Nolan M."/>
            <person name="Mikhailova N."/>
            <person name="Land M.L."/>
            <person name="Nesbo C.L."/>
            <person name="Gogarten J.P."/>
            <person name="Noll K.M."/>
        </authorList>
    </citation>
    <scope>NUCLEOTIDE SEQUENCE [LARGE SCALE GENOMIC DNA]</scope>
    <source>
        <strain evidence="3">ATCC BAA-1733 / DSM 21960 / TBF 19.5.1</strain>
    </source>
</reference>
<feature type="domain" description="GGDEF" evidence="1">
    <location>
        <begin position="17"/>
        <end position="148"/>
    </location>
</feature>
<dbReference type="CDD" id="cd01949">
    <property type="entry name" value="GGDEF"/>
    <property type="match status" value="1"/>
</dbReference>
<reference evidence="2 3" key="1">
    <citation type="submission" date="2009-06" db="EMBL/GenBank/DDBJ databases">
        <title>Complete sequence of Thermotogales bacterium TBF 19.5.1.</title>
        <authorList>
            <consortium name="US DOE Joint Genome Institute"/>
            <person name="Lucas S."/>
            <person name="Copeland A."/>
            <person name="Lapidus A."/>
            <person name="Glavina del Rio T."/>
            <person name="Tice H."/>
            <person name="Bruce D."/>
            <person name="Goodwin L."/>
            <person name="Pitluck S."/>
            <person name="Chertkov O."/>
            <person name="Brettin T."/>
            <person name="Detter J.C."/>
            <person name="Han C."/>
            <person name="Schmutz J."/>
            <person name="Larimer F."/>
            <person name="Land M."/>
            <person name="Hauser L."/>
            <person name="Kyrpides N."/>
            <person name="Ovchinnikova G."/>
            <person name="Noll K."/>
        </authorList>
    </citation>
    <scope>NUCLEOTIDE SEQUENCE [LARGE SCALE GENOMIC DNA]</scope>
    <source>
        <strain evidence="3">ATCC BAA-1733 / DSM 21960 / TBF 19.5.1</strain>
    </source>
</reference>
<dbReference type="EMBL" id="CP001634">
    <property type="protein sequence ID" value="ACR79814.1"/>
    <property type="molecule type" value="Genomic_DNA"/>
</dbReference>
<keyword evidence="3" id="KW-1185">Reference proteome</keyword>
<sequence>MTFDEWKLELEQAARGGRLTIGNLDIDNFGPLNEKFGRECGDKILKFFGEILKQNLPEKVSFVRFGDEFFVYSTEYSLENLFMEIQEIRQIIEDGKVKCNGKEITFTVSGSVGEYPRNASSIEKLLNLLSEGMRKAKEKLNQIVFAPMEREQKMVLKSNYYFKSQLDGLSKLAKMLNRTESSLLREALDDLLRKYKL</sequence>
<dbReference type="GO" id="GO:0052621">
    <property type="term" value="F:diguanylate cyclase activity"/>
    <property type="evidence" value="ECO:0007669"/>
    <property type="project" value="TreeGrafter"/>
</dbReference>
<dbReference type="Gene3D" id="3.30.70.270">
    <property type="match status" value="1"/>
</dbReference>
<dbReference type="NCBIfam" id="TIGR00254">
    <property type="entry name" value="GGDEF"/>
    <property type="match status" value="1"/>
</dbReference>
<dbReference type="PANTHER" id="PTHR45138:SF9">
    <property type="entry name" value="DIGUANYLATE CYCLASE DGCM-RELATED"/>
    <property type="match status" value="1"/>
</dbReference>
<evidence type="ECO:0000259" key="1">
    <source>
        <dbReference type="PROSITE" id="PS50887"/>
    </source>
</evidence>
<dbReference type="RefSeq" id="WP_015868472.1">
    <property type="nucleotide sequence ID" value="NC_012785.1"/>
</dbReference>
<gene>
    <name evidence="2" type="ordered locus">Kole_1112</name>
</gene>
<dbReference type="PANTHER" id="PTHR45138">
    <property type="entry name" value="REGULATORY COMPONENTS OF SENSORY TRANSDUCTION SYSTEM"/>
    <property type="match status" value="1"/>
</dbReference>
<dbReference type="InterPro" id="IPR050469">
    <property type="entry name" value="Diguanylate_Cyclase"/>
</dbReference>
<dbReference type="AlphaFoldDB" id="C5CI35"/>
<accession>C5CI35</accession>
<dbReference type="HOGENOM" id="CLU_000445_11_16_0"/>
<dbReference type="OrthoDB" id="9804955at2"/>
<dbReference type="SMART" id="SM00267">
    <property type="entry name" value="GGDEF"/>
    <property type="match status" value="1"/>
</dbReference>
<dbReference type="STRING" id="521045.Kole_1112"/>
<dbReference type="InterPro" id="IPR029787">
    <property type="entry name" value="Nucleotide_cyclase"/>
</dbReference>
<dbReference type="InterPro" id="IPR043128">
    <property type="entry name" value="Rev_trsase/Diguanyl_cyclase"/>
</dbReference>
<proteinExistence type="predicted"/>